<dbReference type="InterPro" id="IPR011990">
    <property type="entry name" value="TPR-like_helical_dom_sf"/>
</dbReference>
<dbReference type="EMBL" id="CAICTM010000005">
    <property type="protein sequence ID" value="CAB9496477.1"/>
    <property type="molecule type" value="Genomic_DNA"/>
</dbReference>
<keyword evidence="2" id="KW-1185">Reference proteome</keyword>
<name>A0A9N8D4Y9_9STRA</name>
<proteinExistence type="predicted"/>
<dbReference type="OrthoDB" id="2384430at2759"/>
<protein>
    <recommendedName>
        <fullName evidence="3">Sel1 repeat family protein</fullName>
    </recommendedName>
</protein>
<dbReference type="Pfam" id="PF08238">
    <property type="entry name" value="Sel1"/>
    <property type="match status" value="3"/>
</dbReference>
<gene>
    <name evidence="1" type="ORF">SEMRO_5_G004510.1</name>
</gene>
<evidence type="ECO:0000313" key="1">
    <source>
        <dbReference type="EMBL" id="CAB9496477.1"/>
    </source>
</evidence>
<evidence type="ECO:0008006" key="3">
    <source>
        <dbReference type="Google" id="ProtNLM"/>
    </source>
</evidence>
<dbReference type="Gene3D" id="1.25.40.10">
    <property type="entry name" value="Tetratricopeptide repeat domain"/>
    <property type="match status" value="1"/>
</dbReference>
<dbReference type="SUPFAM" id="SSF81901">
    <property type="entry name" value="HCP-like"/>
    <property type="match status" value="1"/>
</dbReference>
<reference evidence="1" key="1">
    <citation type="submission" date="2020-06" db="EMBL/GenBank/DDBJ databases">
        <authorList>
            <consortium name="Plant Systems Biology data submission"/>
        </authorList>
    </citation>
    <scope>NUCLEOTIDE SEQUENCE</scope>
    <source>
        <strain evidence="1">D6</strain>
    </source>
</reference>
<dbReference type="Proteomes" id="UP001153069">
    <property type="component" value="Unassembled WGS sequence"/>
</dbReference>
<dbReference type="InterPro" id="IPR006597">
    <property type="entry name" value="Sel1-like"/>
</dbReference>
<sequence length="197" mass="21718">MGDTLVPATQIKSLIETLIENGVIQGDLVESWNKKSQQMKEKEELLQKTNDGNEGMLKVVEGFARGVNGFEKNRPKAYRWCQKLHDVGSVKGRARLGEYLVKGLGTQKSFTLGMLHLGQAAFAGSDLAAYLLGYAFAKGKYGMPVKEKEAIFWFRKCLGPCAYSHLSSKTKAKAQEHLNELLDNQNRGSDEGSASSD</sequence>
<comment type="caution">
    <text evidence="1">The sequence shown here is derived from an EMBL/GenBank/DDBJ whole genome shotgun (WGS) entry which is preliminary data.</text>
</comment>
<dbReference type="AlphaFoldDB" id="A0A9N8D4Y9"/>
<accession>A0A9N8D4Y9</accession>
<evidence type="ECO:0000313" key="2">
    <source>
        <dbReference type="Proteomes" id="UP001153069"/>
    </source>
</evidence>
<organism evidence="1 2">
    <name type="scientific">Seminavis robusta</name>
    <dbReference type="NCBI Taxonomy" id="568900"/>
    <lineage>
        <taxon>Eukaryota</taxon>
        <taxon>Sar</taxon>
        <taxon>Stramenopiles</taxon>
        <taxon>Ochrophyta</taxon>
        <taxon>Bacillariophyta</taxon>
        <taxon>Bacillariophyceae</taxon>
        <taxon>Bacillariophycidae</taxon>
        <taxon>Naviculales</taxon>
        <taxon>Naviculaceae</taxon>
        <taxon>Seminavis</taxon>
    </lineage>
</organism>